<keyword evidence="3" id="KW-1185">Reference proteome</keyword>
<dbReference type="Proteomes" id="UP000220840">
    <property type="component" value="Unassembled WGS sequence"/>
</dbReference>
<dbReference type="RefSeq" id="WP_058295029.1">
    <property type="nucleotide sequence ID" value="NZ_CAMRXJ010000062.1"/>
</dbReference>
<evidence type="ECO:0000313" key="2">
    <source>
        <dbReference type="EMBL" id="PEG30863.1"/>
    </source>
</evidence>
<reference evidence="2 3" key="1">
    <citation type="submission" date="2017-10" db="EMBL/GenBank/DDBJ databases">
        <title>Effective Description of Clostridium neonatale sp. nov. linked to necrotizing enterocolitis in neonates and a clarification of species assignable to the genus Clostridium (Prazmowski 1880) emend. Lawson and Rainey 2016.</title>
        <authorList>
            <person name="Bernard K."/>
            <person name="Burdz T."/>
            <person name="Wiebe D."/>
            <person name="Balcewich B."/>
            <person name="Alfa M."/>
            <person name="Bernier A.-M."/>
        </authorList>
    </citation>
    <scope>NUCLEOTIDE SEQUENCE [LARGE SCALE GENOMIC DNA]</scope>
    <source>
        <strain evidence="2 3">LCDC99A005</strain>
    </source>
</reference>
<feature type="transmembrane region" description="Helical" evidence="1">
    <location>
        <begin position="12"/>
        <end position="37"/>
    </location>
</feature>
<dbReference type="EMBL" id="PDCJ01000001">
    <property type="protein sequence ID" value="PEG30863.1"/>
    <property type="molecule type" value="Genomic_DNA"/>
</dbReference>
<organism evidence="2 3">
    <name type="scientific">Clostridium neonatale</name>
    <dbReference type="NCBI Taxonomy" id="137838"/>
    <lineage>
        <taxon>Bacteria</taxon>
        <taxon>Bacillati</taxon>
        <taxon>Bacillota</taxon>
        <taxon>Clostridia</taxon>
        <taxon>Eubacteriales</taxon>
        <taxon>Clostridiaceae</taxon>
        <taxon>Clostridium</taxon>
    </lineage>
</organism>
<accession>A0A2A7MHD7</accession>
<keyword evidence="1" id="KW-0812">Transmembrane</keyword>
<keyword evidence="1" id="KW-0472">Membrane</keyword>
<dbReference type="OrthoDB" id="282886at2"/>
<proteinExistence type="predicted"/>
<evidence type="ECO:0000256" key="1">
    <source>
        <dbReference type="SAM" id="Phobius"/>
    </source>
</evidence>
<name>A0A2A7MHD7_9CLOT</name>
<protein>
    <submittedName>
        <fullName evidence="2">DUF2500 domain-containing protein</fullName>
    </submittedName>
</protein>
<gene>
    <name evidence="2" type="ORF">CQ394_03845</name>
</gene>
<keyword evidence="1" id="KW-1133">Transmembrane helix</keyword>
<dbReference type="STRING" id="137838.GCA_001458595_02231"/>
<comment type="caution">
    <text evidence="2">The sequence shown here is derived from an EMBL/GenBank/DDBJ whole genome shotgun (WGS) entry which is preliminary data.</text>
</comment>
<sequence>MDLSYNDFGYGFMFSFGQVFIFIIFCIVIGTFIYRAIKGLSQWHKNNNSPVLEVKATVVSKRADVSHNVTNTGENNMMHSSTTYYYITFEVNSGDRMEFSVTGEQYGMLAEGDYGTLTFQGTRYKCFLREKN</sequence>
<dbReference type="Gene3D" id="2.40.50.660">
    <property type="match status" value="1"/>
</dbReference>
<evidence type="ECO:0000313" key="3">
    <source>
        <dbReference type="Proteomes" id="UP000220840"/>
    </source>
</evidence>
<dbReference type="InterPro" id="IPR019635">
    <property type="entry name" value="DUF2500"/>
</dbReference>
<dbReference type="Pfam" id="PF10694">
    <property type="entry name" value="DUF2500"/>
    <property type="match status" value="1"/>
</dbReference>
<dbReference type="AlphaFoldDB" id="A0A2A7MHD7"/>